<name>A0A0K9NPC8_ZOSMR</name>
<evidence type="ECO:0000256" key="4">
    <source>
        <dbReference type="ARBA" id="ARBA00023239"/>
    </source>
</evidence>
<comment type="catalytic activity">
    <reaction evidence="1">
        <text>(4aS,6R)-4a-hydroxy-L-erythro-5,6,7,8-tetrahydrobiopterin = (6R)-L-erythro-6,7-dihydrobiopterin + H2O</text>
        <dbReference type="Rhea" id="RHEA:11920"/>
        <dbReference type="ChEBI" id="CHEBI:15377"/>
        <dbReference type="ChEBI" id="CHEBI:15642"/>
        <dbReference type="ChEBI" id="CHEBI:43120"/>
        <dbReference type="EC" id="4.2.1.96"/>
    </reaction>
</comment>
<protein>
    <recommendedName>
        <fullName evidence="3">4a-hydroxytetrahydrobiopterin dehydratase</fullName>
        <ecNumber evidence="3">4.2.1.96</ecNumber>
    </recommendedName>
</protein>
<dbReference type="Proteomes" id="UP000036987">
    <property type="component" value="Unassembled WGS sequence"/>
</dbReference>
<dbReference type="GO" id="GO:0008124">
    <property type="term" value="F:4-alpha-hydroxytetrahydrobiopterin dehydratase activity"/>
    <property type="evidence" value="ECO:0000318"/>
    <property type="project" value="GO_Central"/>
</dbReference>
<evidence type="ECO:0000256" key="3">
    <source>
        <dbReference type="ARBA" id="ARBA00013252"/>
    </source>
</evidence>
<evidence type="ECO:0000256" key="1">
    <source>
        <dbReference type="ARBA" id="ARBA00001554"/>
    </source>
</evidence>
<dbReference type="GO" id="GO:0006729">
    <property type="term" value="P:tetrahydrobiopterin biosynthetic process"/>
    <property type="evidence" value="ECO:0007669"/>
    <property type="project" value="InterPro"/>
</dbReference>
<dbReference type="GO" id="GO:0009536">
    <property type="term" value="C:plastid"/>
    <property type="evidence" value="ECO:0000318"/>
    <property type="project" value="GO_Central"/>
</dbReference>
<reference evidence="6" key="1">
    <citation type="journal article" date="2016" name="Nature">
        <title>The genome of the seagrass Zostera marina reveals angiosperm adaptation to the sea.</title>
        <authorList>
            <person name="Olsen J.L."/>
            <person name="Rouze P."/>
            <person name="Verhelst B."/>
            <person name="Lin Y.-C."/>
            <person name="Bayer T."/>
            <person name="Collen J."/>
            <person name="Dattolo E."/>
            <person name="De Paoli E."/>
            <person name="Dittami S."/>
            <person name="Maumus F."/>
            <person name="Michel G."/>
            <person name="Kersting A."/>
            <person name="Lauritano C."/>
            <person name="Lohaus R."/>
            <person name="Toepel M."/>
            <person name="Tonon T."/>
            <person name="Vanneste K."/>
            <person name="Amirebrahimi M."/>
            <person name="Brakel J."/>
            <person name="Bostroem C."/>
            <person name="Chovatia M."/>
            <person name="Grimwood J."/>
            <person name="Jenkins J.W."/>
            <person name="Jueterbock A."/>
            <person name="Mraz A."/>
            <person name="Stam W.T."/>
            <person name="Tice H."/>
            <person name="Bornberg-Bauer E."/>
            <person name="Green P.J."/>
            <person name="Pearson G.A."/>
            <person name="Procaccini G."/>
            <person name="Duarte C.M."/>
            <person name="Schmutz J."/>
            <person name="Reusch T.B.H."/>
            <person name="Van de Peer Y."/>
        </authorList>
    </citation>
    <scope>NUCLEOTIDE SEQUENCE [LARGE SCALE GENOMIC DNA]</scope>
    <source>
        <strain evidence="6">cv. Finnish</strain>
    </source>
</reference>
<dbReference type="PANTHER" id="PTHR12599:SF8">
    <property type="entry name" value="PTERIN-4-ALPHA-CARBINOLAMINE DEHYDRATASE, CHLOROPLASTIC-RELATED"/>
    <property type="match status" value="1"/>
</dbReference>
<sequence>MATSSQLSLLHCSFISSTSSVYSSSSGNDVRLFRLATVIVRQKTQSRKTKPRYVPTVAMNDMLGDFGARDPFPAEIESRFGEKVLGCPDTEHRILIPNLSALSLAELICDPKFPSLTEADARKILNKVIGWRVVEDAKEGGLRLRCLWKVRDSSSGVELMKRITDVTENTAHNIPSLHLDESSNQLTAELWSPSVGGLTMNDFIVAAKIDQIQTLDLLPKRRAWA</sequence>
<gene>
    <name evidence="5" type="ORF">ZOSMA_76G00340</name>
</gene>
<organism evidence="5 6">
    <name type="scientific">Zostera marina</name>
    <name type="common">Eelgrass</name>
    <dbReference type="NCBI Taxonomy" id="29655"/>
    <lineage>
        <taxon>Eukaryota</taxon>
        <taxon>Viridiplantae</taxon>
        <taxon>Streptophyta</taxon>
        <taxon>Embryophyta</taxon>
        <taxon>Tracheophyta</taxon>
        <taxon>Spermatophyta</taxon>
        <taxon>Magnoliopsida</taxon>
        <taxon>Liliopsida</taxon>
        <taxon>Zosteraceae</taxon>
        <taxon>Zostera</taxon>
    </lineage>
</organism>
<dbReference type="SUPFAM" id="SSF55248">
    <property type="entry name" value="PCD-like"/>
    <property type="match status" value="1"/>
</dbReference>
<dbReference type="EC" id="4.2.1.96" evidence="3"/>
<comment type="caution">
    <text evidence="5">The sequence shown here is derived from an EMBL/GenBank/DDBJ whole genome shotgun (WGS) entry which is preliminary data.</text>
</comment>
<evidence type="ECO:0000313" key="6">
    <source>
        <dbReference type="Proteomes" id="UP000036987"/>
    </source>
</evidence>
<dbReference type="EMBL" id="LFYR01001927">
    <property type="protein sequence ID" value="KMZ58478.1"/>
    <property type="molecule type" value="Genomic_DNA"/>
</dbReference>
<evidence type="ECO:0000313" key="5">
    <source>
        <dbReference type="EMBL" id="KMZ58478.1"/>
    </source>
</evidence>
<accession>A0A0K9NPC8</accession>
<comment type="similarity">
    <text evidence="2">Belongs to the pterin-4-alpha-carbinolamine dehydratase family.</text>
</comment>
<dbReference type="Gene3D" id="3.30.1360.20">
    <property type="entry name" value="Transcriptional coactivator/pterin dehydratase"/>
    <property type="match status" value="1"/>
</dbReference>
<dbReference type="PANTHER" id="PTHR12599">
    <property type="entry name" value="PTERIN-4-ALPHA-CARBINOLAMINE DEHYDRATASE"/>
    <property type="match status" value="1"/>
</dbReference>
<dbReference type="AlphaFoldDB" id="A0A0K9NPC8"/>
<keyword evidence="6" id="KW-1185">Reference proteome</keyword>
<dbReference type="OrthoDB" id="277398at2759"/>
<evidence type="ECO:0000256" key="2">
    <source>
        <dbReference type="ARBA" id="ARBA00006472"/>
    </source>
</evidence>
<dbReference type="Pfam" id="PF01329">
    <property type="entry name" value="Pterin_4a"/>
    <property type="match status" value="1"/>
</dbReference>
<keyword evidence="4" id="KW-0456">Lyase</keyword>
<dbReference type="InterPro" id="IPR036428">
    <property type="entry name" value="PCD_sf"/>
</dbReference>
<dbReference type="OMA" id="NGNTEHK"/>
<dbReference type="STRING" id="29655.A0A0K9NPC8"/>
<proteinExistence type="inferred from homology"/>
<dbReference type="InterPro" id="IPR001533">
    <property type="entry name" value="Pterin_deHydtase"/>
</dbReference>